<evidence type="ECO:0000256" key="1">
    <source>
        <dbReference type="ARBA" id="ARBA00022574"/>
    </source>
</evidence>
<keyword evidence="1 3" id="KW-0853">WD repeat</keyword>
<feature type="repeat" description="WD" evidence="3">
    <location>
        <begin position="807"/>
        <end position="841"/>
    </location>
</feature>
<dbReference type="Gene3D" id="2.130.10.10">
    <property type="entry name" value="YVTN repeat-like/Quinoprotein amine dehydrogenase"/>
    <property type="match status" value="5"/>
</dbReference>
<sequence>MVLETTKKQGGAQTKAIDELYGAILEAAVKDDQLELEDIDDMKLILNTAICAKAPLTVDALNGLLNLGDVDRVDAALRPLWSVLHVMQPNKTVTTLHASFPDYLTDPKRSSSDWHCDPAAHNRVLAERCFEYIRHTKPQFNICRLPSSFLYDHEVEDMDSRVQEFISSELRYACQYWSAHLDGSDAAGAPTLMTLLNYFLTTNLLLWVEVMNLTKNISATPANLSIAKLWAMPHNPSRELVDLIHDAMRFTTTFISGSVSQSTPHIYISMIPFLSSHSPIRKHYMPRMQLAGVHGTALDRRKALLAKWPVKRSGSVACSADGTLFAIGPWNVGDCISLVHTSSGRSVRDIFHDHVSDVLCIAFSPDGTRIACGTKNGTIWVWDVSSGHPLLGPLQGHQSWVMSIIFSHDGSRIISGSEDNTIRIWESRSGECLLGPLIGHTDSVWCLAVSSGDTMLISGSEDSTIRVWDMQTGCPLFNPITGHTDVVWSVAISPDGRWLVSGSLDGTVRVWNTRTGQTLLGPLQNENRAPSSVAISPDGAFFSAGFRDGTIQIWDATTGQAVSSPFKEHSSEVMMLKYSTDGTRMLLYSYDGGLCVFDAQTAATAMDLLPGHTMSVLSIDVSPDGKRIVSGSDDTTSLGFVSATYSPDGNSLAAISGTGDIYIYDSSSGSINLGPIEAKKGGKAIEFSQDGKSLLTGWRNGAVDIWDVQTGQVVSSHQPQDTLDVLAFAFSPDLDCNVIVDLRFDSKSLRQRSTHTGERITGLFKGHTDWINTVKYSSDGCHIASGSHDKTVHIWDAQTGDSVFGPLRGHTDYVRSVAYSPGRTYVASASHDTTIRIWDTRLINHDSEAYETPGVLEWVLDEDGWVVDEQSQRLIWVPPDLRSSLMSPRNAMVISRNGYARLDFGGAPIGKEWARCWSG</sequence>
<accession>A0A8H3HLP1</accession>
<reference evidence="4" key="1">
    <citation type="submission" date="2021-01" db="EMBL/GenBank/DDBJ databases">
        <authorList>
            <person name="Kaushik A."/>
        </authorList>
    </citation>
    <scope>NUCLEOTIDE SEQUENCE</scope>
    <source>
        <strain evidence="4">AG4-RS23</strain>
    </source>
</reference>
<dbReference type="InterPro" id="IPR001680">
    <property type="entry name" value="WD40_rpt"/>
</dbReference>
<feature type="repeat" description="WD" evidence="3">
    <location>
        <begin position="437"/>
        <end position="478"/>
    </location>
</feature>
<dbReference type="InterPro" id="IPR036322">
    <property type="entry name" value="WD40_repeat_dom_sf"/>
</dbReference>
<dbReference type="PRINTS" id="PR00320">
    <property type="entry name" value="GPROTEINBRPT"/>
</dbReference>
<evidence type="ECO:0000313" key="4">
    <source>
        <dbReference type="EMBL" id="CAE6527442.1"/>
    </source>
</evidence>
<dbReference type="InterPro" id="IPR019775">
    <property type="entry name" value="WD40_repeat_CS"/>
</dbReference>
<protein>
    <recommendedName>
        <fullName evidence="6">Vegetative incompatibility protein HET-E-1</fullName>
    </recommendedName>
</protein>
<dbReference type="InterPro" id="IPR050349">
    <property type="entry name" value="WD_LIS1/nudF_dynein_reg"/>
</dbReference>
<feature type="repeat" description="WD" evidence="3">
    <location>
        <begin position="394"/>
        <end position="435"/>
    </location>
</feature>
<dbReference type="SUPFAM" id="SSF50978">
    <property type="entry name" value="WD40 repeat-like"/>
    <property type="match status" value="2"/>
</dbReference>
<feature type="repeat" description="WD" evidence="3">
    <location>
        <begin position="523"/>
        <end position="564"/>
    </location>
</feature>
<dbReference type="Pfam" id="PF00400">
    <property type="entry name" value="WD40"/>
    <property type="match status" value="8"/>
</dbReference>
<feature type="repeat" description="WD" evidence="3">
    <location>
        <begin position="351"/>
        <end position="392"/>
    </location>
</feature>
<dbReference type="InterPro" id="IPR020472">
    <property type="entry name" value="WD40_PAC1"/>
</dbReference>
<comment type="caution">
    <text evidence="4">The sequence shown here is derived from an EMBL/GenBank/DDBJ whole genome shotgun (WGS) entry which is preliminary data.</text>
</comment>
<evidence type="ECO:0000313" key="5">
    <source>
        <dbReference type="Proteomes" id="UP000663861"/>
    </source>
</evidence>
<feature type="repeat" description="WD" evidence="3">
    <location>
        <begin position="609"/>
        <end position="636"/>
    </location>
</feature>
<dbReference type="PANTHER" id="PTHR44129">
    <property type="entry name" value="WD REPEAT-CONTAINING PROTEIN POP1"/>
    <property type="match status" value="1"/>
</dbReference>
<feature type="repeat" description="WD" evidence="3">
    <location>
        <begin position="764"/>
        <end position="805"/>
    </location>
</feature>
<evidence type="ECO:0008006" key="6">
    <source>
        <dbReference type="Google" id="ProtNLM"/>
    </source>
</evidence>
<gene>
    <name evidence="4" type="ORF">RDB_LOCUS167309</name>
</gene>
<dbReference type="PROSITE" id="PS50082">
    <property type="entry name" value="WD_REPEATS_2"/>
    <property type="match status" value="9"/>
</dbReference>
<dbReference type="AlphaFoldDB" id="A0A8H3HLP1"/>
<dbReference type="PROSITE" id="PS50294">
    <property type="entry name" value="WD_REPEATS_REGION"/>
    <property type="match status" value="7"/>
</dbReference>
<dbReference type="Proteomes" id="UP000663861">
    <property type="component" value="Unassembled WGS sequence"/>
</dbReference>
<feature type="repeat" description="WD" evidence="3">
    <location>
        <begin position="684"/>
        <end position="716"/>
    </location>
</feature>
<feature type="repeat" description="WD" evidence="3">
    <location>
        <begin position="480"/>
        <end position="521"/>
    </location>
</feature>
<dbReference type="PROSITE" id="PS00678">
    <property type="entry name" value="WD_REPEATS_1"/>
    <property type="match status" value="5"/>
</dbReference>
<evidence type="ECO:0000256" key="2">
    <source>
        <dbReference type="ARBA" id="ARBA00022737"/>
    </source>
</evidence>
<name>A0A8H3HLP1_9AGAM</name>
<keyword evidence="2" id="KW-0677">Repeat</keyword>
<organism evidence="4 5">
    <name type="scientific">Rhizoctonia solani</name>
    <dbReference type="NCBI Taxonomy" id="456999"/>
    <lineage>
        <taxon>Eukaryota</taxon>
        <taxon>Fungi</taxon>
        <taxon>Dikarya</taxon>
        <taxon>Basidiomycota</taxon>
        <taxon>Agaricomycotina</taxon>
        <taxon>Agaricomycetes</taxon>
        <taxon>Cantharellales</taxon>
        <taxon>Ceratobasidiaceae</taxon>
        <taxon>Rhizoctonia</taxon>
    </lineage>
</organism>
<evidence type="ECO:0000256" key="3">
    <source>
        <dbReference type="PROSITE-ProRule" id="PRU00221"/>
    </source>
</evidence>
<proteinExistence type="predicted"/>
<dbReference type="EMBL" id="CAJMWY010004309">
    <property type="protein sequence ID" value="CAE6527442.1"/>
    <property type="molecule type" value="Genomic_DNA"/>
</dbReference>
<dbReference type="CDD" id="cd00200">
    <property type="entry name" value="WD40"/>
    <property type="match status" value="1"/>
</dbReference>
<dbReference type="InterPro" id="IPR015943">
    <property type="entry name" value="WD40/YVTN_repeat-like_dom_sf"/>
</dbReference>
<dbReference type="SMART" id="SM00320">
    <property type="entry name" value="WD40"/>
    <property type="match status" value="10"/>
</dbReference>